<keyword evidence="1" id="KW-0812">Transmembrane</keyword>
<reference evidence="2 3" key="1">
    <citation type="journal article" date="2023" name="Microbiol. Resour. Announc.">
        <title>Complete Genome Sequence of Imperialibacter roseus strain P4T.</title>
        <authorList>
            <person name="Tizabi D.R."/>
            <person name="Bachvaroff T."/>
            <person name="Hill R.T."/>
        </authorList>
    </citation>
    <scope>NUCLEOTIDE SEQUENCE [LARGE SCALE GENOMIC DNA]</scope>
    <source>
        <strain evidence="2 3">P4T</strain>
    </source>
</reference>
<sequence>MTENNNLLFEHSPWWILACCALGLLYAFLLYQKKSTWSTLTNRILFSSRFLLVSFLAILLLSPFLRLVLNQVEEPIFVLALDNSTSIASGLDSTQLLAVSRQVDQLAAALAAKDITVERRNLSNEELSKFEGTPFDQKTTDLSTLLREWQTEFEGRAFAGALIVSDGIYNKGMAPQYLNFTGKVYTLGIGDTIPVKDLILNNVQFNKIAYQGNLFPVRAEVINQGIETEELEVSILKDGKIISTQRIKGGGGELLNADFQVPAEQKGLQHYVVQVSTHPEETILSNNRQDIYIDIVEGKEKILIASGAPHPDIKALKAAISKNENYEVKTYVPMVDKELPTDVFDLVILISPFERQRRLAALLERVKNENMSAWYVLGSTTLWAEANDQNTLFKVERTRNESDQVRPAYNDAFQLFTFESEWKGIVNSYYTPVTVPYGDYQISGGVAVALFQKVGAITTPRPMWFFSQNQLPKQAVTLGEGLWQWRMQEYSRTDNYVAFDNLVLKTVQFLSSKEDKRKFRVYTTKTEFFDNEQIIFQTETYNDVFEPVYGTEVELKLTYADGSVTNYNYTTAPGNTRFRLNGLKDGIYKFEASAIINENRELASGQFTVRKLDLENLQLTANFNVLKELSASTGGKFYAANQIDAMIDDLTALQPKGRIYSSENYLPIIHLWWIFTILLALLSAEWFTRKYSGSY</sequence>
<dbReference type="RefSeq" id="WP_317489499.1">
    <property type="nucleotide sequence ID" value="NZ_CP136051.1"/>
</dbReference>
<dbReference type="EMBL" id="CP136051">
    <property type="protein sequence ID" value="WOK06798.1"/>
    <property type="molecule type" value="Genomic_DNA"/>
</dbReference>
<protein>
    <recommendedName>
        <fullName evidence="4">VWA domain-containing protein</fullName>
    </recommendedName>
</protein>
<feature type="transmembrane region" description="Helical" evidence="1">
    <location>
        <begin position="12"/>
        <end position="29"/>
    </location>
</feature>
<dbReference type="Proteomes" id="UP001302349">
    <property type="component" value="Chromosome"/>
</dbReference>
<evidence type="ECO:0000313" key="2">
    <source>
        <dbReference type="EMBL" id="WOK06798.1"/>
    </source>
</evidence>
<dbReference type="PANTHER" id="PTHR37947">
    <property type="entry name" value="BLL2462 PROTEIN"/>
    <property type="match status" value="1"/>
</dbReference>
<evidence type="ECO:0008006" key="4">
    <source>
        <dbReference type="Google" id="ProtNLM"/>
    </source>
</evidence>
<keyword evidence="3" id="KW-1185">Reference proteome</keyword>
<feature type="transmembrane region" description="Helical" evidence="1">
    <location>
        <begin position="50"/>
        <end position="69"/>
    </location>
</feature>
<gene>
    <name evidence="2" type="ORF">RT717_27400</name>
</gene>
<keyword evidence="1" id="KW-0472">Membrane</keyword>
<proteinExistence type="predicted"/>
<evidence type="ECO:0000256" key="1">
    <source>
        <dbReference type="SAM" id="Phobius"/>
    </source>
</evidence>
<evidence type="ECO:0000313" key="3">
    <source>
        <dbReference type="Proteomes" id="UP001302349"/>
    </source>
</evidence>
<name>A0ABZ0IP45_9BACT</name>
<dbReference type="PANTHER" id="PTHR37947:SF1">
    <property type="entry name" value="BLL2462 PROTEIN"/>
    <property type="match status" value="1"/>
</dbReference>
<keyword evidence="1" id="KW-1133">Transmembrane helix</keyword>
<accession>A0ABZ0IP45</accession>
<organism evidence="2 3">
    <name type="scientific">Imperialibacter roseus</name>
    <dbReference type="NCBI Taxonomy" id="1324217"/>
    <lineage>
        <taxon>Bacteria</taxon>
        <taxon>Pseudomonadati</taxon>
        <taxon>Bacteroidota</taxon>
        <taxon>Cytophagia</taxon>
        <taxon>Cytophagales</taxon>
        <taxon>Flammeovirgaceae</taxon>
        <taxon>Imperialibacter</taxon>
    </lineage>
</organism>
<feature type="transmembrane region" description="Helical" evidence="1">
    <location>
        <begin position="665"/>
        <end position="687"/>
    </location>
</feature>